<dbReference type="EC" id="2.7.4.16" evidence="1"/>
<dbReference type="SUPFAM" id="SSF55326">
    <property type="entry name" value="PurM N-terminal domain-like"/>
    <property type="match status" value="1"/>
</dbReference>
<dbReference type="Gene3D" id="3.90.650.10">
    <property type="entry name" value="PurM-like C-terminal domain"/>
    <property type="match status" value="1"/>
</dbReference>
<name>A0ABY7U9H2_9CORY</name>
<dbReference type="CDD" id="cd02194">
    <property type="entry name" value="ThiL"/>
    <property type="match status" value="1"/>
</dbReference>
<feature type="binding site" evidence="1">
    <location>
        <position position="45"/>
    </location>
    <ligand>
        <name>Mg(2+)</name>
        <dbReference type="ChEBI" id="CHEBI:18420"/>
        <label>1</label>
    </ligand>
</feature>
<comment type="miscellaneous">
    <text evidence="1">Reaction mechanism of ThiL seems to utilize a direct, inline transfer of the gamma-phosphate of ATP to TMP rather than a phosphorylated enzyme intermediate.</text>
</comment>
<feature type="binding site" evidence="1">
    <location>
        <begin position="122"/>
        <end position="123"/>
    </location>
    <ligand>
        <name>ATP</name>
        <dbReference type="ChEBI" id="CHEBI:30616"/>
    </ligand>
</feature>
<dbReference type="HAMAP" id="MF_02128">
    <property type="entry name" value="TMP_kinase"/>
    <property type="match status" value="1"/>
</dbReference>
<organism evidence="3 4">
    <name type="scientific">Corynebacterium massiliense DSM 45435</name>
    <dbReference type="NCBI Taxonomy" id="1121364"/>
    <lineage>
        <taxon>Bacteria</taxon>
        <taxon>Bacillati</taxon>
        <taxon>Actinomycetota</taxon>
        <taxon>Actinomycetes</taxon>
        <taxon>Mycobacteriales</taxon>
        <taxon>Corynebacteriaceae</taxon>
        <taxon>Corynebacterium</taxon>
    </lineage>
</organism>
<comment type="function">
    <text evidence="1">Catalyzes the ATP-dependent phosphorylation of thiamine-monophosphate (TMP) to form thiamine-pyrophosphate (TPP), the active form of vitamin B1.</text>
</comment>
<dbReference type="EMBL" id="CP063189">
    <property type="protein sequence ID" value="WCZ32398.1"/>
    <property type="molecule type" value="Genomic_DNA"/>
</dbReference>
<dbReference type="NCBIfam" id="NF004351">
    <property type="entry name" value="PRK05731.1-4"/>
    <property type="match status" value="1"/>
</dbReference>
<protein>
    <recommendedName>
        <fullName evidence="1">Thiamine-monophosphate kinase</fullName>
        <shortName evidence="1">TMP kinase</shortName>
        <shortName evidence="1">Thiamine-phosphate kinase</shortName>
        <ecNumber evidence="1">2.7.4.16</ecNumber>
    </recommendedName>
</protein>
<feature type="binding site" evidence="1">
    <location>
        <position position="123"/>
    </location>
    <ligand>
        <name>Mg(2+)</name>
        <dbReference type="ChEBI" id="CHEBI:18420"/>
        <label>1</label>
    </ligand>
</feature>
<feature type="binding site" evidence="1">
    <location>
        <position position="53"/>
    </location>
    <ligand>
        <name>substrate</name>
    </ligand>
</feature>
<dbReference type="Proteomes" id="UP001220064">
    <property type="component" value="Chromosome"/>
</dbReference>
<feature type="domain" description="PurM-like N-terminal" evidence="2">
    <location>
        <begin position="26"/>
        <end position="139"/>
    </location>
</feature>
<dbReference type="Pfam" id="PF00586">
    <property type="entry name" value="AIRS"/>
    <property type="match status" value="1"/>
</dbReference>
<dbReference type="InterPro" id="IPR036676">
    <property type="entry name" value="PurM-like_C_sf"/>
</dbReference>
<evidence type="ECO:0000256" key="1">
    <source>
        <dbReference type="HAMAP-Rule" id="MF_02128"/>
    </source>
</evidence>
<dbReference type="Gene3D" id="3.30.1330.10">
    <property type="entry name" value="PurM-like, N-terminal domain"/>
    <property type="match status" value="1"/>
</dbReference>
<feature type="binding site" evidence="1">
    <location>
        <position position="220"/>
    </location>
    <ligand>
        <name>ATP</name>
        <dbReference type="ChEBI" id="CHEBI:30616"/>
    </ligand>
</feature>
<keyword evidence="1" id="KW-0067">ATP-binding</keyword>
<feature type="binding site" evidence="1">
    <location>
        <position position="75"/>
    </location>
    <ligand>
        <name>Mg(2+)</name>
        <dbReference type="ChEBI" id="CHEBI:18420"/>
        <label>4</label>
    </ligand>
</feature>
<dbReference type="PANTHER" id="PTHR30270">
    <property type="entry name" value="THIAMINE-MONOPHOSPHATE KINASE"/>
    <property type="match status" value="1"/>
</dbReference>
<comment type="catalytic activity">
    <reaction evidence="1">
        <text>thiamine phosphate + ATP = thiamine diphosphate + ADP</text>
        <dbReference type="Rhea" id="RHEA:15913"/>
        <dbReference type="ChEBI" id="CHEBI:30616"/>
        <dbReference type="ChEBI" id="CHEBI:37575"/>
        <dbReference type="ChEBI" id="CHEBI:58937"/>
        <dbReference type="ChEBI" id="CHEBI:456216"/>
        <dbReference type="EC" id="2.7.4.16"/>
    </reaction>
</comment>
<feature type="binding site" evidence="1">
    <location>
        <position position="28"/>
    </location>
    <ligand>
        <name>Mg(2+)</name>
        <dbReference type="ChEBI" id="CHEBI:18420"/>
        <label>3</label>
    </ligand>
</feature>
<feature type="binding site" evidence="1">
    <location>
        <position position="218"/>
    </location>
    <ligand>
        <name>Mg(2+)</name>
        <dbReference type="ChEBI" id="CHEBI:18420"/>
        <label>3</label>
    </ligand>
</feature>
<feature type="binding site" evidence="1">
    <location>
        <position position="75"/>
    </location>
    <ligand>
        <name>Mg(2+)</name>
        <dbReference type="ChEBI" id="CHEBI:18420"/>
        <label>3</label>
    </ligand>
</feature>
<feature type="binding site" evidence="1">
    <location>
        <position position="75"/>
    </location>
    <ligand>
        <name>Mg(2+)</name>
        <dbReference type="ChEBI" id="CHEBI:18420"/>
        <label>2</label>
    </ligand>
</feature>
<dbReference type="GO" id="GO:0009030">
    <property type="term" value="F:thiamine-phosphate kinase activity"/>
    <property type="evidence" value="ECO:0007669"/>
    <property type="project" value="UniProtKB-EC"/>
</dbReference>
<dbReference type="PIRSF" id="PIRSF005303">
    <property type="entry name" value="Thiam_monoph_kin"/>
    <property type="match status" value="1"/>
</dbReference>
<reference evidence="3 4" key="1">
    <citation type="submission" date="2020-10" db="EMBL/GenBank/DDBJ databases">
        <title>Complete genome sequence of Corynebacterium massiliense DSM 45435, type strain of Corynebacterium massiliense.</title>
        <authorList>
            <person name="Busche T."/>
            <person name="Kalinowski J."/>
            <person name="Ruckert C."/>
        </authorList>
    </citation>
    <scope>NUCLEOTIDE SEQUENCE [LARGE SCALE GENOMIC DNA]</scope>
    <source>
        <strain evidence="3 4">DSM 45435</strain>
    </source>
</reference>
<gene>
    <name evidence="1 3" type="primary">thiL</name>
    <name evidence="3" type="ORF">CMASS_04755</name>
</gene>
<comment type="pathway">
    <text evidence="1">Cofactor biosynthesis; thiamine diphosphate biosynthesis; thiamine diphosphate from thiamine phosphate: step 1/1.</text>
</comment>
<keyword evidence="1" id="KW-0784">Thiamine biosynthesis</keyword>
<dbReference type="InterPro" id="IPR016188">
    <property type="entry name" value="PurM-like_N"/>
</dbReference>
<dbReference type="SUPFAM" id="SSF56042">
    <property type="entry name" value="PurM C-terminal domain-like"/>
    <property type="match status" value="1"/>
</dbReference>
<evidence type="ECO:0000313" key="4">
    <source>
        <dbReference type="Proteomes" id="UP001220064"/>
    </source>
</evidence>
<dbReference type="NCBIfam" id="TIGR01379">
    <property type="entry name" value="thiL"/>
    <property type="match status" value="1"/>
</dbReference>
<keyword evidence="1" id="KW-0479">Metal-binding</keyword>
<accession>A0ABY7U9H2</accession>
<proteinExistence type="inferred from homology"/>
<dbReference type="PANTHER" id="PTHR30270:SF0">
    <property type="entry name" value="THIAMINE-MONOPHOSPHATE KINASE"/>
    <property type="match status" value="1"/>
</dbReference>
<sequence length="315" mass="32799">MQTLADAGEHEVIGEIVAAAPSALNGDDAAVLFPAPPNSRTVASTDTMVEGRHFKREWSRPEEIGKKAITQNFADIEAMGARPVAALLAMSAPSDTPVAFVRGVAEGIAARCGDYTAELVGGDLTRSEEIVVTVTAIGALGGSMPALALTRARAGQSIVAHGRLGWSAAGLDLLRAFGRELPAGHERLGALIDQHCVPWLSPGRGVIARATGATAATDNSDGLVPDLGIFARRSGVRMDLNADAIAPDELLEEAGVLLGIDPWKWVLSGGEDHTLLVTTAKDAPSGFRPIGRVLKGEGVTLDGKPADYEEGWVSF</sequence>
<dbReference type="InterPro" id="IPR036921">
    <property type="entry name" value="PurM-like_N_sf"/>
</dbReference>
<evidence type="ECO:0000259" key="2">
    <source>
        <dbReference type="Pfam" id="PF00586"/>
    </source>
</evidence>
<dbReference type="InterPro" id="IPR006283">
    <property type="entry name" value="ThiL-like"/>
</dbReference>
<keyword evidence="4" id="KW-1185">Reference proteome</keyword>
<feature type="binding site" evidence="1">
    <location>
        <position position="28"/>
    </location>
    <ligand>
        <name>Mg(2+)</name>
        <dbReference type="ChEBI" id="CHEBI:18420"/>
        <label>4</label>
    </ligand>
</feature>
<feature type="binding site" evidence="1">
    <location>
        <position position="271"/>
    </location>
    <ligand>
        <name>substrate</name>
    </ligand>
</feature>
<keyword evidence="1 3" id="KW-0418">Kinase</keyword>
<feature type="binding site" evidence="1">
    <location>
        <position position="46"/>
    </location>
    <ligand>
        <name>Mg(2+)</name>
        <dbReference type="ChEBI" id="CHEBI:18420"/>
        <label>2</label>
    </ligand>
</feature>
<keyword evidence="1" id="KW-0547">Nucleotide-binding</keyword>
<comment type="similarity">
    <text evidence="1">Belongs to the thiamine-monophosphate kinase family.</text>
</comment>
<feature type="binding site" evidence="1">
    <location>
        <position position="46"/>
    </location>
    <ligand>
        <name>Mg(2+)</name>
        <dbReference type="ChEBI" id="CHEBI:18420"/>
        <label>1</label>
    </ligand>
</feature>
<dbReference type="RefSeq" id="WP_022862406.1">
    <property type="nucleotide sequence ID" value="NZ_ATVG01000002.1"/>
</dbReference>
<evidence type="ECO:0000313" key="3">
    <source>
        <dbReference type="EMBL" id="WCZ32398.1"/>
    </source>
</evidence>
<comment type="caution">
    <text evidence="1">Lacks conserved residue(s) required for the propagation of feature annotation.</text>
</comment>
<feature type="binding site" evidence="1">
    <location>
        <position position="221"/>
    </location>
    <ligand>
        <name>Mg(2+)</name>
        <dbReference type="ChEBI" id="CHEBI:18420"/>
        <label>5</label>
    </ligand>
</feature>
<feature type="binding site" evidence="1">
    <location>
        <position position="44"/>
    </location>
    <ligand>
        <name>Mg(2+)</name>
        <dbReference type="ChEBI" id="CHEBI:18420"/>
        <label>4</label>
    </ligand>
</feature>
<keyword evidence="1 3" id="KW-0808">Transferase</keyword>
<keyword evidence="1" id="KW-0460">Magnesium</keyword>
<feature type="binding site" evidence="1">
    <location>
        <position position="312"/>
    </location>
    <ligand>
        <name>substrate</name>
    </ligand>
</feature>